<keyword evidence="1" id="KW-0677">Repeat</keyword>
<dbReference type="SUPFAM" id="SSF48403">
    <property type="entry name" value="Ankyrin repeat"/>
    <property type="match status" value="3"/>
</dbReference>
<evidence type="ECO:0000313" key="4">
    <source>
        <dbReference type="EMBL" id="KAK4221586.1"/>
    </source>
</evidence>
<dbReference type="PANTHER" id="PTHR24123:SF33">
    <property type="entry name" value="PROTEIN HOS4"/>
    <property type="match status" value="1"/>
</dbReference>
<evidence type="ECO:0000256" key="1">
    <source>
        <dbReference type="ARBA" id="ARBA00022737"/>
    </source>
</evidence>
<dbReference type="SMART" id="SM00248">
    <property type="entry name" value="ANK"/>
    <property type="match status" value="10"/>
</dbReference>
<feature type="repeat" description="ANK" evidence="3">
    <location>
        <begin position="656"/>
        <end position="688"/>
    </location>
</feature>
<accession>A0AAN7BDB7</accession>
<evidence type="ECO:0008006" key="6">
    <source>
        <dbReference type="Google" id="ProtNLM"/>
    </source>
</evidence>
<dbReference type="PROSITE" id="PS50297">
    <property type="entry name" value="ANK_REP_REGION"/>
    <property type="match status" value="1"/>
</dbReference>
<dbReference type="InterPro" id="IPR036770">
    <property type="entry name" value="Ankyrin_rpt-contain_sf"/>
</dbReference>
<dbReference type="InterPro" id="IPR002110">
    <property type="entry name" value="Ankyrin_rpt"/>
</dbReference>
<dbReference type="InterPro" id="IPR051165">
    <property type="entry name" value="Multifunctional_ANK_Repeat"/>
</dbReference>
<proteinExistence type="predicted"/>
<reference evidence="4" key="2">
    <citation type="submission" date="2023-05" db="EMBL/GenBank/DDBJ databases">
        <authorList>
            <consortium name="Lawrence Berkeley National Laboratory"/>
            <person name="Steindorff A."/>
            <person name="Hensen N."/>
            <person name="Bonometti L."/>
            <person name="Westerberg I."/>
            <person name="Brannstrom I.O."/>
            <person name="Guillou S."/>
            <person name="Cros-Aarteil S."/>
            <person name="Calhoun S."/>
            <person name="Haridas S."/>
            <person name="Kuo A."/>
            <person name="Mondo S."/>
            <person name="Pangilinan J."/>
            <person name="Riley R."/>
            <person name="Labutti K."/>
            <person name="Andreopoulos B."/>
            <person name="Lipzen A."/>
            <person name="Chen C."/>
            <person name="Yanf M."/>
            <person name="Daum C."/>
            <person name="Ng V."/>
            <person name="Clum A."/>
            <person name="Ohm R."/>
            <person name="Martin F."/>
            <person name="Silar P."/>
            <person name="Natvig D."/>
            <person name="Lalanne C."/>
            <person name="Gautier V."/>
            <person name="Ament-Velasquez S.L."/>
            <person name="Kruys A."/>
            <person name="Hutchinson M.I."/>
            <person name="Powell A.J."/>
            <person name="Barry K."/>
            <person name="Miller A.N."/>
            <person name="Grigoriev I.V."/>
            <person name="Debuchy R."/>
            <person name="Gladieux P."/>
            <person name="Thoren M.H."/>
            <person name="Johannesson H."/>
        </authorList>
    </citation>
    <scope>NUCLEOTIDE SEQUENCE</scope>
    <source>
        <strain evidence="4">CBS 990.96</strain>
    </source>
</reference>
<dbReference type="PROSITE" id="PS50088">
    <property type="entry name" value="ANK_REPEAT"/>
    <property type="match status" value="1"/>
</dbReference>
<gene>
    <name evidence="4" type="ORF">QBC38DRAFT_461330</name>
</gene>
<protein>
    <recommendedName>
        <fullName evidence="6">Ankyrin</fullName>
    </recommendedName>
</protein>
<dbReference type="Gene3D" id="1.25.40.20">
    <property type="entry name" value="Ankyrin repeat-containing domain"/>
    <property type="match status" value="4"/>
</dbReference>
<dbReference type="AlphaFoldDB" id="A0AAN7BDB7"/>
<organism evidence="4 5">
    <name type="scientific">Podospora fimiseda</name>
    <dbReference type="NCBI Taxonomy" id="252190"/>
    <lineage>
        <taxon>Eukaryota</taxon>
        <taxon>Fungi</taxon>
        <taxon>Dikarya</taxon>
        <taxon>Ascomycota</taxon>
        <taxon>Pezizomycotina</taxon>
        <taxon>Sordariomycetes</taxon>
        <taxon>Sordariomycetidae</taxon>
        <taxon>Sordariales</taxon>
        <taxon>Podosporaceae</taxon>
        <taxon>Podospora</taxon>
    </lineage>
</organism>
<evidence type="ECO:0000256" key="3">
    <source>
        <dbReference type="PROSITE-ProRule" id="PRU00023"/>
    </source>
</evidence>
<dbReference type="Proteomes" id="UP001301958">
    <property type="component" value="Unassembled WGS sequence"/>
</dbReference>
<evidence type="ECO:0000313" key="5">
    <source>
        <dbReference type="Proteomes" id="UP001301958"/>
    </source>
</evidence>
<dbReference type="PANTHER" id="PTHR24123">
    <property type="entry name" value="ANKYRIN REPEAT-CONTAINING"/>
    <property type="match status" value="1"/>
</dbReference>
<name>A0AAN7BDB7_9PEZI</name>
<sequence length="1027" mass="115368">MEMLVKHGADALILNRDGFDQRQYPWRTPFPDDPVSCFETFCKVSRSGSSLDGSNYERGFQLLAQTGIDIKRRDASLRSPLHHAAHSPVMFKLMLDPGADPNVQDKDGSTVLHYLARFGTYQWENMHNATLSEDLASVSRIGLLINPADVDSSRNTLLHELVLLALNSEQNYSAMWFEELVQIHGVDPDARNHAGKSILHFLFAAQDSTLLFRQNWIEFALKVCRLVDVTNNDGIRPIHLSASVSEEDVLLLMEAGADICATTHQRLTPLHLAAQARRTNVLGMLLTGLSTGKYGNEVRQRHIINAKDSDDHTALYYACMSGRPETVDMLLRAEHYETRLEEILSILAAQSGYFQLSPPYEGMVKDDHDEHPGVTFDYTERLFKPLYDIKIKHFPWPHGWEDCHQEGGHLYFLKHWEALRQPAGLKSLVETKMAPTSPKRVNQDRGAEQWALVQLLFRRDYDFLCEAFSLGLLDPCLPACDSHEENLLTPLHLLVSHSYLGLLRQVATKEHVAMLHTKDWAISKRYSAGILPLVLSACSREVPNLAILRFLVESLNASVNEPHIIYTQKRDADQGWEPEVRRKQVVKTLVESGADVNALDEHGTSCLALAFERMDRELVDLILSKNPQIKPSAFLSSIKKDNVQFVQRLLETGVQASDAALDSAVFEGSLELVDLLLSHGANANALRFDRPTRRYTEIQTRILYRAATEGQNTDIVRALLQHGADPFATFAIRRYRDKPDKPDNTLPELNVDYRDGYGKTLLYVLLDTPEMLGRSITITDSFGTQRTESLLAHLLKRGADVTALDGDGLNAFHILFKSRPFRPKDHGHRTTPKPSPQWFPIESLSLLLAAVRAKHPELVDQPDPVREGKPPLLCLIMTVTRDRQEKCQTTENVLSIVNMLFNSGVDPKGTDNSGNTALHLLMTILGSGHHSSALFAHFIELGNNGGDEYFYSGPRFDEKALKADDSWQILETAGADFTVKDNIGRGLLHLAAEDVGDGDYSEGISNRIFEILRKLEEMEREIILVKA</sequence>
<dbReference type="Pfam" id="PF12796">
    <property type="entry name" value="Ank_2"/>
    <property type="match status" value="1"/>
</dbReference>
<dbReference type="EMBL" id="MU865533">
    <property type="protein sequence ID" value="KAK4221586.1"/>
    <property type="molecule type" value="Genomic_DNA"/>
</dbReference>
<keyword evidence="2 3" id="KW-0040">ANK repeat</keyword>
<evidence type="ECO:0000256" key="2">
    <source>
        <dbReference type="ARBA" id="ARBA00023043"/>
    </source>
</evidence>
<comment type="caution">
    <text evidence="4">The sequence shown here is derived from an EMBL/GenBank/DDBJ whole genome shotgun (WGS) entry which is preliminary data.</text>
</comment>
<reference evidence="4" key="1">
    <citation type="journal article" date="2023" name="Mol. Phylogenet. Evol.">
        <title>Genome-scale phylogeny and comparative genomics of the fungal order Sordariales.</title>
        <authorList>
            <person name="Hensen N."/>
            <person name="Bonometti L."/>
            <person name="Westerberg I."/>
            <person name="Brannstrom I.O."/>
            <person name="Guillou S."/>
            <person name="Cros-Aarteil S."/>
            <person name="Calhoun S."/>
            <person name="Haridas S."/>
            <person name="Kuo A."/>
            <person name="Mondo S."/>
            <person name="Pangilinan J."/>
            <person name="Riley R."/>
            <person name="LaButti K."/>
            <person name="Andreopoulos B."/>
            <person name="Lipzen A."/>
            <person name="Chen C."/>
            <person name="Yan M."/>
            <person name="Daum C."/>
            <person name="Ng V."/>
            <person name="Clum A."/>
            <person name="Steindorff A."/>
            <person name="Ohm R.A."/>
            <person name="Martin F."/>
            <person name="Silar P."/>
            <person name="Natvig D.O."/>
            <person name="Lalanne C."/>
            <person name="Gautier V."/>
            <person name="Ament-Velasquez S.L."/>
            <person name="Kruys A."/>
            <person name="Hutchinson M.I."/>
            <person name="Powell A.J."/>
            <person name="Barry K."/>
            <person name="Miller A.N."/>
            <person name="Grigoriev I.V."/>
            <person name="Debuchy R."/>
            <person name="Gladieux P."/>
            <person name="Hiltunen Thoren M."/>
            <person name="Johannesson H."/>
        </authorList>
    </citation>
    <scope>NUCLEOTIDE SEQUENCE</scope>
    <source>
        <strain evidence="4">CBS 990.96</strain>
    </source>
</reference>
<keyword evidence="5" id="KW-1185">Reference proteome</keyword>